<keyword evidence="2" id="KW-1185">Reference proteome</keyword>
<dbReference type="HOGENOM" id="CLU_1560406_0_0_3"/>
<dbReference type="KEGG" id="cyt:cce_4874"/>
<proteinExistence type="predicted"/>
<evidence type="ECO:0000313" key="2">
    <source>
        <dbReference type="Proteomes" id="UP000001203"/>
    </source>
</evidence>
<dbReference type="AlphaFoldDB" id="B1X260"/>
<sequence>MTMIIVVLRPLGLIDSFLEIFSEKYEVFLGDLAPLLVEEVEETVKEQHLETFLEEIVNFCKGNQEHNRFVRDLYWVNKRLKLRRGDIIQLDNRVSEITRQGIEELDKEPLIHVAHTILPPDANEAEAREDFQTLSHEWVQDEVLETVQLGWHYIETCIKAGSHYHRLRTFK</sequence>
<organism evidence="1 2">
    <name type="scientific">Crocosphaera subtropica (strain ATCC 51142 / BH68)</name>
    <name type="common">Cyanothece sp. (strain ATCC 51142)</name>
    <dbReference type="NCBI Taxonomy" id="43989"/>
    <lineage>
        <taxon>Bacteria</taxon>
        <taxon>Bacillati</taxon>
        <taxon>Cyanobacteriota</taxon>
        <taxon>Cyanophyceae</taxon>
        <taxon>Oscillatoriophycideae</taxon>
        <taxon>Chroococcales</taxon>
        <taxon>Aphanothecaceae</taxon>
        <taxon>Crocosphaera</taxon>
        <taxon>Crocosphaera subtropica</taxon>
    </lineage>
</organism>
<name>B1X260_CROS5</name>
<gene>
    <name evidence="1" type="ordered locus">cce_4874</name>
</gene>
<reference evidence="1 2" key="1">
    <citation type="journal article" date="2008" name="Proc. Natl. Acad. Sci. U.S.A.">
        <title>The genome of Cyanothece 51142, a unicellular diazotrophic cyanobacterium important in the marine nitrogen cycle.</title>
        <authorList>
            <person name="Welsh E.A."/>
            <person name="Liberton M."/>
            <person name="Stoeckel J."/>
            <person name="Loh T."/>
            <person name="Elvitigala T."/>
            <person name="Wang C."/>
            <person name="Wollam A."/>
            <person name="Fulton R.S."/>
            <person name="Clifton S.W."/>
            <person name="Jacobs J.M."/>
            <person name="Aurora R."/>
            <person name="Ghosh B.K."/>
            <person name="Sherman L.A."/>
            <person name="Smith R.D."/>
            <person name="Wilson R.K."/>
            <person name="Pakrasi H.B."/>
        </authorList>
    </citation>
    <scope>NUCLEOTIDE SEQUENCE [LARGE SCALE GENOMIC DNA]</scope>
    <source>
        <strain evidence="2">ATCC 51142 / BH68</strain>
    </source>
</reference>
<accession>B1X260</accession>
<dbReference type="EMBL" id="CP000807">
    <property type="protein sequence ID" value="ACB54221.1"/>
    <property type="molecule type" value="Genomic_DNA"/>
</dbReference>
<dbReference type="Proteomes" id="UP000001203">
    <property type="component" value="Chromosome linear"/>
</dbReference>
<protein>
    <submittedName>
        <fullName evidence="1">Uncharacterized protein</fullName>
    </submittedName>
</protein>
<evidence type="ECO:0000313" key="1">
    <source>
        <dbReference type="EMBL" id="ACB54221.1"/>
    </source>
</evidence>